<name>A0A670K640_PODMU</name>
<keyword evidence="3" id="KW-1185">Reference proteome</keyword>
<dbReference type="OMA" id="EAFKMDI"/>
<feature type="domain" description="Ig-like" evidence="1">
    <location>
        <begin position="28"/>
        <end position="117"/>
    </location>
</feature>
<accession>A0A670K640</accession>
<sequence length="126" mass="14017">VVRSCLPLLAITRLAGPQHLFPLLTAHPELHMLTRPPGKTFFVAECLVCGFYPQSVTVQWLQNGEPVQAGIYESEVEQNPNGTFSTGSVFFPQQGHFAASYTCQVQHEALEKPRDVEAFKMDIIIC</sequence>
<dbReference type="Gene3D" id="2.60.40.10">
    <property type="entry name" value="Immunoglobulins"/>
    <property type="match status" value="1"/>
</dbReference>
<dbReference type="GeneTree" id="ENSGT00960000191410"/>
<protein>
    <recommendedName>
        <fullName evidence="1">Ig-like domain-containing protein</fullName>
    </recommendedName>
</protein>
<proteinExistence type="predicted"/>
<dbReference type="InterPro" id="IPR003006">
    <property type="entry name" value="Ig/MHC_CS"/>
</dbReference>
<dbReference type="SUPFAM" id="SSF48726">
    <property type="entry name" value="Immunoglobulin"/>
    <property type="match status" value="1"/>
</dbReference>
<dbReference type="PANTHER" id="PTHR19944">
    <property type="entry name" value="MHC CLASS II-RELATED"/>
    <property type="match status" value="1"/>
</dbReference>
<organism evidence="2 3">
    <name type="scientific">Podarcis muralis</name>
    <name type="common">Wall lizard</name>
    <name type="synonym">Lacerta muralis</name>
    <dbReference type="NCBI Taxonomy" id="64176"/>
    <lineage>
        <taxon>Eukaryota</taxon>
        <taxon>Metazoa</taxon>
        <taxon>Chordata</taxon>
        <taxon>Craniata</taxon>
        <taxon>Vertebrata</taxon>
        <taxon>Euteleostomi</taxon>
        <taxon>Lepidosauria</taxon>
        <taxon>Squamata</taxon>
        <taxon>Bifurcata</taxon>
        <taxon>Unidentata</taxon>
        <taxon>Episquamata</taxon>
        <taxon>Laterata</taxon>
        <taxon>Lacertibaenia</taxon>
        <taxon>Lacertidae</taxon>
        <taxon>Podarcis</taxon>
    </lineage>
</organism>
<dbReference type="Ensembl" id="ENSPMRT00000035002.1">
    <property type="protein sequence ID" value="ENSPMRP00000032993.1"/>
    <property type="gene ID" value="ENSPMRG00000021382.1"/>
</dbReference>
<reference evidence="2" key="3">
    <citation type="submission" date="2025-09" db="UniProtKB">
        <authorList>
            <consortium name="Ensembl"/>
        </authorList>
    </citation>
    <scope>IDENTIFICATION</scope>
</reference>
<dbReference type="InterPro" id="IPR013783">
    <property type="entry name" value="Ig-like_fold"/>
</dbReference>
<dbReference type="AlphaFoldDB" id="A0A670K640"/>
<evidence type="ECO:0000313" key="2">
    <source>
        <dbReference type="Ensembl" id="ENSPMRP00000032993.1"/>
    </source>
</evidence>
<evidence type="ECO:0000259" key="1">
    <source>
        <dbReference type="PROSITE" id="PS50835"/>
    </source>
</evidence>
<reference evidence="2" key="2">
    <citation type="submission" date="2025-08" db="UniProtKB">
        <authorList>
            <consortium name="Ensembl"/>
        </authorList>
    </citation>
    <scope>IDENTIFICATION</scope>
</reference>
<dbReference type="SMART" id="SM00407">
    <property type="entry name" value="IGc1"/>
    <property type="match status" value="1"/>
</dbReference>
<dbReference type="PROSITE" id="PS00290">
    <property type="entry name" value="IG_MHC"/>
    <property type="match status" value="1"/>
</dbReference>
<evidence type="ECO:0000313" key="3">
    <source>
        <dbReference type="Proteomes" id="UP000472272"/>
    </source>
</evidence>
<reference evidence="2 3" key="1">
    <citation type="journal article" date="2019" name="Proc. Natl. Acad. Sci. U.S.A.">
        <title>Regulatory changes in pterin and carotenoid genes underlie balanced color polymorphisms in the wall lizard.</title>
        <authorList>
            <person name="Andrade P."/>
            <person name="Pinho C."/>
            <person name="Perez I de Lanuza G."/>
            <person name="Afonso S."/>
            <person name="Brejcha J."/>
            <person name="Rubin C.J."/>
            <person name="Wallerman O."/>
            <person name="Pereira P."/>
            <person name="Sabatino S.J."/>
            <person name="Bellati A."/>
            <person name="Pellitteri-Rosa D."/>
            <person name="Bosakova Z."/>
            <person name="Bunikis I."/>
            <person name="Carretero M.A."/>
            <person name="Feiner N."/>
            <person name="Marsik P."/>
            <person name="Pauperio F."/>
            <person name="Salvi D."/>
            <person name="Soler L."/>
            <person name="While G.M."/>
            <person name="Uller T."/>
            <person name="Font E."/>
            <person name="Andersson L."/>
            <person name="Carneiro M."/>
        </authorList>
    </citation>
    <scope>NUCLEOTIDE SEQUENCE</scope>
</reference>
<dbReference type="Proteomes" id="UP000472272">
    <property type="component" value="Chromosome 13"/>
</dbReference>
<dbReference type="Pfam" id="PF07654">
    <property type="entry name" value="C1-set"/>
    <property type="match status" value="1"/>
</dbReference>
<dbReference type="InterPro" id="IPR003597">
    <property type="entry name" value="Ig_C1-set"/>
</dbReference>
<dbReference type="PROSITE" id="PS50835">
    <property type="entry name" value="IG_LIKE"/>
    <property type="match status" value="1"/>
</dbReference>
<dbReference type="CDD" id="cd00098">
    <property type="entry name" value="IgC1"/>
    <property type="match status" value="1"/>
</dbReference>
<dbReference type="InterPro" id="IPR050160">
    <property type="entry name" value="MHC/Immunoglobulin"/>
</dbReference>
<dbReference type="InterPro" id="IPR036179">
    <property type="entry name" value="Ig-like_dom_sf"/>
</dbReference>
<dbReference type="InterPro" id="IPR007110">
    <property type="entry name" value="Ig-like_dom"/>
</dbReference>